<dbReference type="InterPro" id="IPR036875">
    <property type="entry name" value="Znf_CCHC_sf"/>
</dbReference>
<dbReference type="SUPFAM" id="SSF57756">
    <property type="entry name" value="Retrovirus zinc finger-like domains"/>
    <property type="match status" value="1"/>
</dbReference>
<dbReference type="EMBL" id="JARBHB010000008">
    <property type="protein sequence ID" value="KAJ8876371.1"/>
    <property type="molecule type" value="Genomic_DNA"/>
</dbReference>
<dbReference type="InterPro" id="IPR001878">
    <property type="entry name" value="Znf_CCHC"/>
</dbReference>
<evidence type="ECO:0000256" key="1">
    <source>
        <dbReference type="PROSITE-ProRule" id="PRU00047"/>
    </source>
</evidence>
<keyword evidence="1" id="KW-0479">Metal-binding</keyword>
<reference evidence="3 4" key="1">
    <citation type="submission" date="2023-02" db="EMBL/GenBank/DDBJ databases">
        <title>LHISI_Scaffold_Assembly.</title>
        <authorList>
            <person name="Stuart O.P."/>
            <person name="Cleave R."/>
            <person name="Magrath M.J.L."/>
            <person name="Mikheyev A.S."/>
        </authorList>
    </citation>
    <scope>NUCLEOTIDE SEQUENCE [LARGE SCALE GENOMIC DNA]</scope>
    <source>
        <strain evidence="3">Daus_M_001</strain>
        <tissue evidence="3">Leg muscle</tissue>
    </source>
</reference>
<organism evidence="3 4">
    <name type="scientific">Dryococelus australis</name>
    <dbReference type="NCBI Taxonomy" id="614101"/>
    <lineage>
        <taxon>Eukaryota</taxon>
        <taxon>Metazoa</taxon>
        <taxon>Ecdysozoa</taxon>
        <taxon>Arthropoda</taxon>
        <taxon>Hexapoda</taxon>
        <taxon>Insecta</taxon>
        <taxon>Pterygota</taxon>
        <taxon>Neoptera</taxon>
        <taxon>Polyneoptera</taxon>
        <taxon>Phasmatodea</taxon>
        <taxon>Verophasmatodea</taxon>
        <taxon>Anareolatae</taxon>
        <taxon>Phasmatidae</taxon>
        <taxon>Eurycanthinae</taxon>
        <taxon>Dryococelus</taxon>
    </lineage>
</organism>
<dbReference type="PROSITE" id="PS50158">
    <property type="entry name" value="ZF_CCHC"/>
    <property type="match status" value="1"/>
</dbReference>
<dbReference type="Gene3D" id="4.10.60.10">
    <property type="entry name" value="Zinc finger, CCHC-type"/>
    <property type="match status" value="1"/>
</dbReference>
<dbReference type="PANTHER" id="PTHR37984:SF13">
    <property type="entry name" value="RIBONUCLEASE H"/>
    <property type="match status" value="1"/>
</dbReference>
<sequence length="318" mass="36227">MTAILAVRDRSLVDAAVESTSVQTPTIQRELFRASIMAFGKIPELNINEPDTWSHYEIRFAFFVEANKITLDTHFDPKKNEIAACFVFANRRQQHTEIISEFVVELKRLSRGYNFQDFDKQLLIWLVCGVKYERLQYQLLSETDLTLDKAVKLALAFEAAKKNIETNLTSNSEVKQVTGGTAREVQGCEYMSFHKESNLKPENSRSAVLLVKCYRCGAAGHKAPVCRHTATVCSQCHKFRYLERVCRSTTENKVSQAEVCSMNKNITELEKLVTEGRYEKFYNVIIRGQSTQPYRTKVQLNGKLCDFEVHSGAGLTIV</sequence>
<dbReference type="PANTHER" id="PTHR37984">
    <property type="entry name" value="PROTEIN CBG26694"/>
    <property type="match status" value="1"/>
</dbReference>
<proteinExistence type="predicted"/>
<dbReference type="InterPro" id="IPR050951">
    <property type="entry name" value="Retrovirus_Pol_polyprotein"/>
</dbReference>
<accession>A0ABQ9GWG4</accession>
<keyword evidence="1" id="KW-0862">Zinc</keyword>
<keyword evidence="4" id="KW-1185">Reference proteome</keyword>
<evidence type="ECO:0000259" key="2">
    <source>
        <dbReference type="PROSITE" id="PS50158"/>
    </source>
</evidence>
<feature type="domain" description="CCHC-type" evidence="2">
    <location>
        <begin position="212"/>
        <end position="227"/>
    </location>
</feature>
<name>A0ABQ9GWG4_9NEOP</name>
<keyword evidence="1" id="KW-0863">Zinc-finger</keyword>
<evidence type="ECO:0000313" key="4">
    <source>
        <dbReference type="Proteomes" id="UP001159363"/>
    </source>
</evidence>
<evidence type="ECO:0000313" key="3">
    <source>
        <dbReference type="EMBL" id="KAJ8876371.1"/>
    </source>
</evidence>
<gene>
    <name evidence="3" type="ORF">PR048_020816</name>
</gene>
<dbReference type="Proteomes" id="UP001159363">
    <property type="component" value="Chromosome 7"/>
</dbReference>
<protein>
    <recommendedName>
        <fullName evidence="2">CCHC-type domain-containing protein</fullName>
    </recommendedName>
</protein>
<comment type="caution">
    <text evidence="3">The sequence shown here is derived from an EMBL/GenBank/DDBJ whole genome shotgun (WGS) entry which is preliminary data.</text>
</comment>